<accession>A0ABU8DQ67</accession>
<dbReference type="RefSeq" id="WP_336402983.1">
    <property type="nucleotide sequence ID" value="NZ_JBAPLU010000003.1"/>
</dbReference>
<gene>
    <name evidence="1" type="ORF">TEK04_03795</name>
</gene>
<evidence type="ECO:0000313" key="2">
    <source>
        <dbReference type="Proteomes" id="UP001361570"/>
    </source>
</evidence>
<protein>
    <recommendedName>
        <fullName evidence="3">EVE domain-containing protein</fullName>
    </recommendedName>
</protein>
<name>A0ABU8DQ67_9ACTN</name>
<evidence type="ECO:0008006" key="3">
    <source>
        <dbReference type="Google" id="ProtNLM"/>
    </source>
</evidence>
<dbReference type="InterPro" id="IPR015947">
    <property type="entry name" value="PUA-like_sf"/>
</dbReference>
<proteinExistence type="predicted"/>
<dbReference type="Proteomes" id="UP001361570">
    <property type="component" value="Unassembled WGS sequence"/>
</dbReference>
<reference evidence="1 2" key="1">
    <citation type="submission" date="2024-03" db="EMBL/GenBank/DDBJ databases">
        <title>Draft genome sequence of Klenkia sp. LSe6-5.</title>
        <authorList>
            <person name="Duangmal K."/>
            <person name="Chantavorakit T."/>
        </authorList>
    </citation>
    <scope>NUCLEOTIDE SEQUENCE [LARGE SCALE GENOMIC DNA]</scope>
    <source>
        <strain evidence="1 2">LSe6-5</strain>
    </source>
</reference>
<dbReference type="EMBL" id="JBAPLU010000003">
    <property type="protein sequence ID" value="MEI4270838.1"/>
    <property type="molecule type" value="Genomic_DNA"/>
</dbReference>
<comment type="caution">
    <text evidence="1">The sequence shown here is derived from an EMBL/GenBank/DDBJ whole genome shotgun (WGS) entry which is preliminary data.</text>
</comment>
<organism evidence="1 2">
    <name type="scientific">Klenkia sesuvii</name>
    <dbReference type="NCBI Taxonomy" id="3103137"/>
    <lineage>
        <taxon>Bacteria</taxon>
        <taxon>Bacillati</taxon>
        <taxon>Actinomycetota</taxon>
        <taxon>Actinomycetes</taxon>
        <taxon>Geodermatophilales</taxon>
        <taxon>Geodermatophilaceae</taxon>
        <taxon>Klenkia</taxon>
    </lineage>
</organism>
<dbReference type="SUPFAM" id="SSF88697">
    <property type="entry name" value="PUA domain-like"/>
    <property type="match status" value="1"/>
</dbReference>
<sequence length="127" mass="13374">MLKSAVLPDELAPGWRPGDAVGMVRCVRQSYRVDLVSPGDPVLLWCSGRVAPGVHAVGTVAGTHPAGPEVLVRWTRLTDPVPRGALLADPVAQRAEVLRMPAGSNPSWLSPAQWAAVRALTPSAGRT</sequence>
<keyword evidence="2" id="KW-1185">Reference proteome</keyword>
<evidence type="ECO:0000313" key="1">
    <source>
        <dbReference type="EMBL" id="MEI4270838.1"/>
    </source>
</evidence>